<dbReference type="InterPro" id="IPR014014">
    <property type="entry name" value="RNA_helicase_DEAD_Q_motif"/>
</dbReference>
<feature type="coiled-coil region" evidence="8">
    <location>
        <begin position="48"/>
        <end position="75"/>
    </location>
</feature>
<dbReference type="GO" id="GO:0003723">
    <property type="term" value="F:RNA binding"/>
    <property type="evidence" value="ECO:0007669"/>
    <property type="project" value="UniProtKB-UniRule"/>
</dbReference>
<dbReference type="KEGG" id="mtr:25502029"/>
<evidence type="ECO:0000259" key="10">
    <source>
        <dbReference type="PROSITE" id="PS51192"/>
    </source>
</evidence>
<reference evidence="14" key="4">
    <citation type="journal article" date="2018" name="Nat. Plants">
        <title>Whole-genome landscape of Medicago truncatula symbiotic genes.</title>
        <authorList>
            <person name="Pecrix Y."/>
            <person name="Gamas P."/>
            <person name="Carrere S."/>
        </authorList>
    </citation>
    <scope>NUCLEOTIDE SEQUENCE</scope>
    <source>
        <tissue evidence="14">Leaves</tissue>
    </source>
</reference>
<dbReference type="PROSITE" id="PS51195">
    <property type="entry name" value="Q_MOTIF"/>
    <property type="match status" value="1"/>
</dbReference>
<dbReference type="EMBL" id="PSQE01000008">
    <property type="protein sequence ID" value="RHN43314.1"/>
    <property type="molecule type" value="Genomic_DNA"/>
</dbReference>
<dbReference type="AlphaFoldDB" id="A0A072U5A5"/>
<evidence type="ECO:0000256" key="3">
    <source>
        <dbReference type="ARBA" id="ARBA00022806"/>
    </source>
</evidence>
<feature type="region of interest" description="Disordered" evidence="9">
    <location>
        <begin position="176"/>
        <end position="218"/>
    </location>
</feature>
<dbReference type="SUPFAM" id="SSF52540">
    <property type="entry name" value="P-loop containing nucleoside triphosphate hydrolases"/>
    <property type="match status" value="1"/>
</dbReference>
<evidence type="ECO:0000256" key="1">
    <source>
        <dbReference type="ARBA" id="ARBA00022741"/>
    </source>
</evidence>
<keyword evidence="2 7" id="KW-0378">Hydrolase</keyword>
<evidence type="ECO:0000313" key="15">
    <source>
        <dbReference type="EnsemblPlants" id="KEH21035"/>
    </source>
</evidence>
<evidence type="ECO:0000259" key="11">
    <source>
        <dbReference type="PROSITE" id="PS51194"/>
    </source>
</evidence>
<dbReference type="PANTHER" id="PTHR24031">
    <property type="entry name" value="RNA HELICASE"/>
    <property type="match status" value="1"/>
</dbReference>
<dbReference type="GO" id="GO:0003724">
    <property type="term" value="F:RNA helicase activity"/>
    <property type="evidence" value="ECO:0007669"/>
    <property type="project" value="UniProtKB-EC"/>
</dbReference>
<dbReference type="InterPro" id="IPR014001">
    <property type="entry name" value="Helicase_ATP-bd"/>
</dbReference>
<dbReference type="EnsemblPlants" id="KEH21035">
    <property type="protein sequence ID" value="KEH21035"/>
    <property type="gene ID" value="MTR_8g097000"/>
</dbReference>
<evidence type="ECO:0000256" key="2">
    <source>
        <dbReference type="ARBA" id="ARBA00022801"/>
    </source>
</evidence>
<feature type="domain" description="Helicase C-terminal" evidence="11">
    <location>
        <begin position="535"/>
        <end position="676"/>
    </location>
</feature>
<dbReference type="Gene3D" id="3.40.50.300">
    <property type="entry name" value="P-loop containing nucleotide triphosphate hydrolases"/>
    <property type="match status" value="2"/>
</dbReference>
<dbReference type="EMBL" id="CM001224">
    <property type="protein sequence ID" value="KEH21035.1"/>
    <property type="molecule type" value="Genomic_DNA"/>
</dbReference>
<evidence type="ECO:0000256" key="6">
    <source>
        <dbReference type="PROSITE-ProRule" id="PRU00552"/>
    </source>
</evidence>
<feature type="short sequence motif" description="Q motif" evidence="6">
    <location>
        <begin position="287"/>
        <end position="315"/>
    </location>
</feature>
<evidence type="ECO:0000313" key="16">
    <source>
        <dbReference type="Proteomes" id="UP000002051"/>
    </source>
</evidence>
<feature type="compositionally biased region" description="Low complexity" evidence="9">
    <location>
        <begin position="129"/>
        <end position="146"/>
    </location>
</feature>
<dbReference type="CDD" id="cd18787">
    <property type="entry name" value="SF2_C_DEAD"/>
    <property type="match status" value="1"/>
</dbReference>
<proteinExistence type="inferred from homology"/>
<dbReference type="EC" id="3.6.4.13" evidence="7"/>
<evidence type="ECO:0000256" key="8">
    <source>
        <dbReference type="SAM" id="Coils"/>
    </source>
</evidence>
<evidence type="ECO:0000313" key="14">
    <source>
        <dbReference type="EMBL" id="RHN43314.1"/>
    </source>
</evidence>
<dbReference type="PROSITE" id="PS51194">
    <property type="entry name" value="HELICASE_CTER"/>
    <property type="match status" value="1"/>
</dbReference>
<keyword evidence="16" id="KW-1185">Reference proteome</keyword>
<reference evidence="13 16" key="2">
    <citation type="journal article" date="2014" name="BMC Genomics">
        <title>An improved genome release (version Mt4.0) for the model legume Medicago truncatula.</title>
        <authorList>
            <person name="Tang H."/>
            <person name="Krishnakumar V."/>
            <person name="Bidwell S."/>
            <person name="Rosen B."/>
            <person name="Chan A."/>
            <person name="Zhou S."/>
            <person name="Gentzbittel L."/>
            <person name="Childs K.L."/>
            <person name="Yandell M."/>
            <person name="Gundlach H."/>
            <person name="Mayer K.F."/>
            <person name="Schwartz D.C."/>
            <person name="Town C.D."/>
        </authorList>
    </citation>
    <scope>GENOME REANNOTATION</scope>
    <source>
        <strain evidence="13">A17</strain>
        <strain evidence="15 16">cv. Jemalong A17</strain>
    </source>
</reference>
<comment type="catalytic activity">
    <reaction evidence="7">
        <text>ATP + H2O = ADP + phosphate + H(+)</text>
        <dbReference type="Rhea" id="RHEA:13065"/>
        <dbReference type="ChEBI" id="CHEBI:15377"/>
        <dbReference type="ChEBI" id="CHEBI:15378"/>
        <dbReference type="ChEBI" id="CHEBI:30616"/>
        <dbReference type="ChEBI" id="CHEBI:43474"/>
        <dbReference type="ChEBI" id="CHEBI:456216"/>
        <dbReference type="EC" id="3.6.4.13"/>
    </reaction>
</comment>
<name>A0A072U5A5_MEDTR</name>
<comment type="function">
    <text evidence="7">RNA helicase.</text>
</comment>
<keyword evidence="5 7" id="KW-0694">RNA-binding</keyword>
<evidence type="ECO:0000259" key="12">
    <source>
        <dbReference type="PROSITE" id="PS51195"/>
    </source>
</evidence>
<keyword evidence="3 7" id="KW-0347">Helicase</keyword>
<feature type="compositionally biased region" description="Basic and acidic residues" evidence="9">
    <location>
        <begin position="176"/>
        <end position="203"/>
    </location>
</feature>
<dbReference type="GO" id="GO:0016787">
    <property type="term" value="F:hydrolase activity"/>
    <property type="evidence" value="ECO:0007669"/>
    <property type="project" value="UniProtKB-KW"/>
</dbReference>
<keyword evidence="4 7" id="KW-0067">ATP-binding</keyword>
<dbReference type="OrthoDB" id="193716at2759"/>
<sequence>MWGWMIREGRTASSAASWSLTAWNLRLLRNMGGGPRTFPGGVSKWKWKRMHEKRAKEKQRNLLEQEKQLYQARIRSHIRSTLSPSSYSSSSTTHNPISPDQHIKALADRFMKDGALDLWNDLDGPETYQTQTQAQAQIQSQASPQIDLRSRNLNNYSQIRGYRSVPEVKDSIRSVPRVRDLSDQNRVGTEKPERRKIWRKNDSSSDSDSESEVESKNEGYYSKVGSIAALGKYDVKRVRRMKPKDFDDQTDFSEQVELIKNELKKKKLSRHEEENQGQGLENVLSQTRFDECAISPLTIKALSTSGYTHMTRVQETSLPICLEGNDVMVKAKTGTGKTAAFLLPAIETVLKAMSSKTSHRAPPIYVLILCPTRELASQIAAEAKVLLKYHDGVGVQTLVGGVRFKVDQKRLESDPCQMLVATPGRLLDHIENKTGISVRVMGLQMLILDEADHLLDLGFRKDIEKIVDCLPRQRQSLLFSATIPKEVRRVSQLVLKREHKYVDTVGMGCVETPVQVKQSYLIAPHESHFQIVHHILKEHISQTPDYKVIVFCITGMVTSLTYHLLRDMKLNVREIHSRKPQLYRTRVSDEFKESKQMILVSSDVTSRGMNYPDVTLVIQVGIPSDREQYIHRLGRTGREGKEGKGILLIAPWEEYFLNEIKDLPLEKFPLPDLDPQAQLKIEQSMAKIDNDIKEAAYHAWLGYYNSIREIGREKSTVAELASQFSESIGLQRPPSLFRKTALKMGLKDIPGIRIRR</sequence>
<feature type="domain" description="Helicase ATP-binding" evidence="10">
    <location>
        <begin position="318"/>
        <end position="501"/>
    </location>
</feature>
<dbReference type="InterPro" id="IPR011545">
    <property type="entry name" value="DEAD/DEAH_box_helicase_dom"/>
</dbReference>
<dbReference type="STRING" id="3880.A0A072U5A5"/>
<dbReference type="Proteomes" id="UP000002051">
    <property type="component" value="Chromosome 8"/>
</dbReference>
<dbReference type="InterPro" id="IPR001650">
    <property type="entry name" value="Helicase_C-like"/>
</dbReference>
<organism evidence="13 16">
    <name type="scientific">Medicago truncatula</name>
    <name type="common">Barrel medic</name>
    <name type="synonym">Medicago tribuloides</name>
    <dbReference type="NCBI Taxonomy" id="3880"/>
    <lineage>
        <taxon>Eukaryota</taxon>
        <taxon>Viridiplantae</taxon>
        <taxon>Streptophyta</taxon>
        <taxon>Embryophyta</taxon>
        <taxon>Tracheophyta</taxon>
        <taxon>Spermatophyta</taxon>
        <taxon>Magnoliopsida</taxon>
        <taxon>eudicotyledons</taxon>
        <taxon>Gunneridae</taxon>
        <taxon>Pentapetalae</taxon>
        <taxon>rosids</taxon>
        <taxon>fabids</taxon>
        <taxon>Fabales</taxon>
        <taxon>Fabaceae</taxon>
        <taxon>Papilionoideae</taxon>
        <taxon>50 kb inversion clade</taxon>
        <taxon>NPAAA clade</taxon>
        <taxon>Hologalegina</taxon>
        <taxon>IRL clade</taxon>
        <taxon>Trifolieae</taxon>
        <taxon>Medicago</taxon>
    </lineage>
</organism>
<dbReference type="PROSITE" id="PS51192">
    <property type="entry name" value="HELICASE_ATP_BIND_1"/>
    <property type="match status" value="1"/>
</dbReference>
<dbReference type="Gramene" id="rna49865">
    <property type="protein sequence ID" value="RHN43314.1"/>
    <property type="gene ID" value="gene49865"/>
</dbReference>
<keyword evidence="1 7" id="KW-0547">Nucleotide-binding</keyword>
<keyword evidence="8" id="KW-0175">Coiled coil</keyword>
<evidence type="ECO:0000256" key="9">
    <source>
        <dbReference type="SAM" id="MobiDB-lite"/>
    </source>
</evidence>
<comment type="domain">
    <text evidence="7">The Q motif is unique to and characteristic of the DEAD box family of RNA helicases and controls ATP binding and hydrolysis.</text>
</comment>
<feature type="region of interest" description="Disordered" evidence="9">
    <location>
        <begin position="80"/>
        <end position="99"/>
    </location>
</feature>
<evidence type="ECO:0000256" key="7">
    <source>
        <dbReference type="RuleBase" id="RU365068"/>
    </source>
</evidence>
<dbReference type="Pfam" id="PF00271">
    <property type="entry name" value="Helicase_C"/>
    <property type="match status" value="1"/>
</dbReference>
<reference evidence="13 16" key="1">
    <citation type="journal article" date="2011" name="Nature">
        <title>The Medicago genome provides insight into the evolution of rhizobial symbioses.</title>
        <authorList>
            <person name="Young N.D."/>
            <person name="Debelle F."/>
            <person name="Oldroyd G.E."/>
            <person name="Geurts R."/>
            <person name="Cannon S.B."/>
            <person name="Udvardi M.K."/>
            <person name="Benedito V.A."/>
            <person name="Mayer K.F."/>
            <person name="Gouzy J."/>
            <person name="Schoof H."/>
            <person name="Van de Peer Y."/>
            <person name="Proost S."/>
            <person name="Cook D.R."/>
            <person name="Meyers B.C."/>
            <person name="Spannagl M."/>
            <person name="Cheung F."/>
            <person name="De Mita S."/>
            <person name="Krishnakumar V."/>
            <person name="Gundlach H."/>
            <person name="Zhou S."/>
            <person name="Mudge J."/>
            <person name="Bharti A.K."/>
            <person name="Murray J.D."/>
            <person name="Naoumkina M.A."/>
            <person name="Rosen B."/>
            <person name="Silverstein K.A."/>
            <person name="Tang H."/>
            <person name="Rombauts S."/>
            <person name="Zhao P.X."/>
            <person name="Zhou P."/>
            <person name="Barbe V."/>
            <person name="Bardou P."/>
            <person name="Bechner M."/>
            <person name="Bellec A."/>
            <person name="Berger A."/>
            <person name="Berges H."/>
            <person name="Bidwell S."/>
            <person name="Bisseling T."/>
            <person name="Choisne N."/>
            <person name="Couloux A."/>
            <person name="Denny R."/>
            <person name="Deshpande S."/>
            <person name="Dai X."/>
            <person name="Doyle J.J."/>
            <person name="Dudez A.M."/>
            <person name="Farmer A.D."/>
            <person name="Fouteau S."/>
            <person name="Franken C."/>
            <person name="Gibelin C."/>
            <person name="Gish J."/>
            <person name="Goldstein S."/>
            <person name="Gonzalez A.J."/>
            <person name="Green P.J."/>
            <person name="Hallab A."/>
            <person name="Hartog M."/>
            <person name="Hua A."/>
            <person name="Humphray S.J."/>
            <person name="Jeong D.H."/>
            <person name="Jing Y."/>
            <person name="Jocker A."/>
            <person name="Kenton S.M."/>
            <person name="Kim D.J."/>
            <person name="Klee K."/>
            <person name="Lai H."/>
            <person name="Lang C."/>
            <person name="Lin S."/>
            <person name="Macmil S.L."/>
            <person name="Magdelenat G."/>
            <person name="Matthews L."/>
            <person name="McCorrison J."/>
            <person name="Monaghan E.L."/>
            <person name="Mun J.H."/>
            <person name="Najar F.Z."/>
            <person name="Nicholson C."/>
            <person name="Noirot C."/>
            <person name="O'Bleness M."/>
            <person name="Paule C.R."/>
            <person name="Poulain J."/>
            <person name="Prion F."/>
            <person name="Qin B."/>
            <person name="Qu C."/>
            <person name="Retzel E.F."/>
            <person name="Riddle C."/>
            <person name="Sallet E."/>
            <person name="Samain S."/>
            <person name="Samson N."/>
            <person name="Sanders I."/>
            <person name="Saurat O."/>
            <person name="Scarpelli C."/>
            <person name="Schiex T."/>
            <person name="Segurens B."/>
            <person name="Severin A.J."/>
            <person name="Sherrier D.J."/>
            <person name="Shi R."/>
            <person name="Sims S."/>
            <person name="Singer S.R."/>
            <person name="Sinharoy S."/>
            <person name="Sterck L."/>
            <person name="Viollet A."/>
            <person name="Wang B.B."/>
            <person name="Wang K."/>
            <person name="Wang M."/>
            <person name="Wang X."/>
            <person name="Warfsmann J."/>
            <person name="Weissenbach J."/>
            <person name="White D.D."/>
            <person name="White J.D."/>
            <person name="Wiley G.B."/>
            <person name="Wincker P."/>
            <person name="Xing Y."/>
            <person name="Yang L."/>
            <person name="Yao Z."/>
            <person name="Ying F."/>
            <person name="Zhai J."/>
            <person name="Zhou L."/>
            <person name="Zuber A."/>
            <person name="Denarie J."/>
            <person name="Dixon R.A."/>
            <person name="May G.D."/>
            <person name="Schwartz D.C."/>
            <person name="Rogers J."/>
            <person name="Quetier F."/>
            <person name="Town C.D."/>
            <person name="Roe B.A."/>
        </authorList>
    </citation>
    <scope>NUCLEOTIDE SEQUENCE [LARGE SCALE GENOMIC DNA]</scope>
    <source>
        <strain evidence="13">A17</strain>
        <strain evidence="15 16">cv. Jemalong A17</strain>
    </source>
</reference>
<comment type="similarity">
    <text evidence="7">Belongs to the DEAD box helicase family.</text>
</comment>
<reference evidence="15" key="3">
    <citation type="submission" date="2015-04" db="UniProtKB">
        <authorList>
            <consortium name="EnsemblPlants"/>
        </authorList>
    </citation>
    <scope>IDENTIFICATION</scope>
    <source>
        <strain evidence="15">cv. Jemalong A17</strain>
    </source>
</reference>
<feature type="region of interest" description="Disordered" evidence="9">
    <location>
        <begin position="129"/>
        <end position="150"/>
    </location>
</feature>
<dbReference type="SMART" id="SM00490">
    <property type="entry name" value="HELICc"/>
    <property type="match status" value="1"/>
</dbReference>
<evidence type="ECO:0000256" key="5">
    <source>
        <dbReference type="ARBA" id="ARBA00022884"/>
    </source>
</evidence>
<dbReference type="Pfam" id="PF00270">
    <property type="entry name" value="DEAD"/>
    <property type="match status" value="1"/>
</dbReference>
<dbReference type="InterPro" id="IPR027417">
    <property type="entry name" value="P-loop_NTPase"/>
</dbReference>
<dbReference type="Proteomes" id="UP000265566">
    <property type="component" value="Chromosome 8"/>
</dbReference>
<evidence type="ECO:0000256" key="4">
    <source>
        <dbReference type="ARBA" id="ARBA00022840"/>
    </source>
</evidence>
<feature type="domain" description="DEAD-box RNA helicase Q" evidence="12">
    <location>
        <begin position="287"/>
        <end position="315"/>
    </location>
</feature>
<dbReference type="GO" id="GO:0005524">
    <property type="term" value="F:ATP binding"/>
    <property type="evidence" value="ECO:0007669"/>
    <property type="project" value="UniProtKB-UniRule"/>
</dbReference>
<gene>
    <name evidence="15" type="primary">25502029</name>
    <name evidence="13" type="ordered locus">MTR_8g097000</name>
    <name evidence="14" type="ORF">MtrunA17_Chr8g0386451</name>
</gene>
<dbReference type="HOGENOM" id="CLU_003041_26_6_1"/>
<protein>
    <recommendedName>
        <fullName evidence="7">ATP-dependent RNA helicase</fullName>
        <ecNumber evidence="7">3.6.4.13</ecNumber>
    </recommendedName>
</protein>
<evidence type="ECO:0000313" key="13">
    <source>
        <dbReference type="EMBL" id="KEH21035.1"/>
    </source>
</evidence>
<accession>A0A072U5A5</accession>
<dbReference type="SMART" id="SM00487">
    <property type="entry name" value="DEXDc"/>
    <property type="match status" value="1"/>
</dbReference>